<reference evidence="2 3" key="1">
    <citation type="submission" date="2018-09" db="EMBL/GenBank/DDBJ databases">
        <title>Whole genome based analysis of evolution and adaptive divergence in Indian and Brazilian strains of Azospirillum brasilense.</title>
        <authorList>
            <person name="Singh C."/>
            <person name="Tripathi A.K."/>
        </authorList>
    </citation>
    <scope>NUCLEOTIDE SEQUENCE [LARGE SCALE GENOMIC DNA]</scope>
    <source>
        <strain evidence="2 3">MTCC4036</strain>
        <plasmid evidence="2 3">p6</plasmid>
    </source>
</reference>
<dbReference type="AlphaFoldDB" id="A0A4D8QAJ2"/>
<geneLocation type="plasmid" evidence="2 3">
    <name>p6</name>
</geneLocation>
<feature type="domain" description="AAA+ ATPase" evidence="1">
    <location>
        <begin position="159"/>
        <end position="291"/>
    </location>
</feature>
<accession>A0A4D8QAJ2</accession>
<evidence type="ECO:0000259" key="1">
    <source>
        <dbReference type="SMART" id="SM00382"/>
    </source>
</evidence>
<evidence type="ECO:0000313" key="2">
    <source>
        <dbReference type="EMBL" id="QCO07278.1"/>
    </source>
</evidence>
<proteinExistence type="predicted"/>
<organism evidence="2 3">
    <name type="scientific">Azospirillum brasilense</name>
    <dbReference type="NCBI Taxonomy" id="192"/>
    <lineage>
        <taxon>Bacteria</taxon>
        <taxon>Pseudomonadati</taxon>
        <taxon>Pseudomonadota</taxon>
        <taxon>Alphaproteobacteria</taxon>
        <taxon>Rhodospirillales</taxon>
        <taxon>Azospirillaceae</taxon>
        <taxon>Azospirillum</taxon>
    </lineage>
</organism>
<dbReference type="SUPFAM" id="SSF52540">
    <property type="entry name" value="P-loop containing nucleoside triphosphate hydrolases"/>
    <property type="match status" value="1"/>
</dbReference>
<keyword evidence="2" id="KW-0614">Plasmid</keyword>
<dbReference type="InterPro" id="IPR027417">
    <property type="entry name" value="P-loop_NTPase"/>
</dbReference>
<dbReference type="Proteomes" id="UP000298596">
    <property type="component" value="Plasmid p6"/>
</dbReference>
<gene>
    <name evidence="2" type="ORF">D3867_35885</name>
</gene>
<protein>
    <recommendedName>
        <fullName evidence="1">AAA+ ATPase domain-containing protein</fullName>
    </recommendedName>
</protein>
<dbReference type="InterPro" id="IPR003593">
    <property type="entry name" value="AAA+_ATPase"/>
</dbReference>
<evidence type="ECO:0000313" key="3">
    <source>
        <dbReference type="Proteomes" id="UP000298596"/>
    </source>
</evidence>
<dbReference type="SMART" id="SM00382">
    <property type="entry name" value="AAA"/>
    <property type="match status" value="1"/>
</dbReference>
<dbReference type="EMBL" id="CP032336">
    <property type="protein sequence ID" value="QCO07278.1"/>
    <property type="molecule type" value="Genomic_DNA"/>
</dbReference>
<sequence>MAKIASKPMRRFVEMVRSALKVANGSDVGDQRLWEFLRHLVFMPFDFEREDGSRDRQHAIERLQQVLSPPDVPRAADLWNALVDLADTLKSVAGTTDRAGIIKALGDRFSFGPSVAVREDLERLVENSSQALREISDDIAGLRLPRPELTEEARDEISGGTFLEIAGERGTGKSALLRLLAELAAQKSPVLVLKSDRLPQQAPGWAGLASQWQIKAPLVRIIAELGSAPSPCLFIDGLDRIESAGSWSLIRDLFDAISRSPAAPRWSIVATVRSSAMDYRTRLPLDALPGFRQQRLNVPEFGDPELTAVAAALPHLAPLIRDGGRARSLAARPYLLRLLARPVTHHALATSGRTLTEIDLMEAVWTDDGGGGLPLRRKRQELLLDLAQKRLDHPSKASRLSGADADALSSLVRDEILLENRVTLRVRFRHDILEDWVLSQVLGDAERPLAGIIREKGGAPWLVDAVQLMAMRLLEREDGLNRWGELLVALSASDLQPMWRRAVLAAPVRSTRSAELLDLVGPKLLEAGASLLRDLMVALRTLEVDPAPTALIDALFPGESGTRQVELAHQFAIPRGRPWGAFFSWLLPRRRELPADLFPATVDLLEILMQSTTVPAWIAKEVIPIAFHWLNRLEYWEWQDWDSHWAIGKGARKSLGLDRDAERSFHDRLRRLLLVCSRDAPRYARRYIRAVAQDRHHPGAAEILEWSNYLAFSMPSDCADFLLRVLVKDQRGQEDEELGKAYQSYSYEWDKLGINDLGAFLPPSHLRPPFLKLLQTSPTDGMRTIDGLCNAAMSAWKQRYKRETGRNALPIAVKLPWGVQEFWGMYTSIAGSAERASAPIQSSAPSWPLRRGWRSGSKVGMTLSR</sequence>
<name>A0A4D8QAJ2_AZOBR</name>